<dbReference type="InterPro" id="IPR041679">
    <property type="entry name" value="DNA2/NAM7-like_C"/>
</dbReference>
<reference evidence="6" key="1">
    <citation type="submission" date="2021-09" db="EMBL/GenBank/DDBJ databases">
        <authorList>
            <consortium name="AG Swart"/>
            <person name="Singh M."/>
            <person name="Singh A."/>
            <person name="Seah K."/>
            <person name="Emmerich C."/>
        </authorList>
    </citation>
    <scope>NUCLEOTIDE SEQUENCE</scope>
    <source>
        <strain evidence="6">ATCC30299</strain>
    </source>
</reference>
<dbReference type="SUPFAM" id="SSF52540">
    <property type="entry name" value="P-loop containing nucleoside triphosphate hydrolases"/>
    <property type="match status" value="1"/>
</dbReference>
<proteinExistence type="predicted"/>
<dbReference type="Proteomes" id="UP001162131">
    <property type="component" value="Unassembled WGS sequence"/>
</dbReference>
<dbReference type="GO" id="GO:0004386">
    <property type="term" value="F:helicase activity"/>
    <property type="evidence" value="ECO:0007669"/>
    <property type="project" value="UniProtKB-KW"/>
</dbReference>
<evidence type="ECO:0000259" key="5">
    <source>
        <dbReference type="Pfam" id="PF13087"/>
    </source>
</evidence>
<keyword evidence="7" id="KW-1185">Reference proteome</keyword>
<dbReference type="InterPro" id="IPR027417">
    <property type="entry name" value="P-loop_NTPase"/>
</dbReference>
<sequence>MMKCNIRPLVLSVQYRMTKEISDFISETFYKNQIQCSQSVMLRKTPDWIYPTGTLFFNLETSEETKAEDSLSYYNESEADFVYRLYSLLGNRICNRNARIGIISPYKGQVQYIKDLLYENFGSSWKKNCEISSVDGFQGREVDLVILSAVRSESIGFLRDERRMNVAISRAKYGIYAVGNEACLSSNPKWKSFIEYCKKSNKYESCRYFKDVTLFFNNTKYY</sequence>
<keyword evidence="4" id="KW-0067">ATP-binding</keyword>
<evidence type="ECO:0000256" key="1">
    <source>
        <dbReference type="ARBA" id="ARBA00022741"/>
    </source>
</evidence>
<dbReference type="FunFam" id="3.40.50.300:FF:000326">
    <property type="entry name" value="P-loop containing nucleoside triphosphate hydrolase"/>
    <property type="match status" value="1"/>
</dbReference>
<dbReference type="GO" id="GO:0005524">
    <property type="term" value="F:ATP binding"/>
    <property type="evidence" value="ECO:0007669"/>
    <property type="project" value="UniProtKB-KW"/>
</dbReference>
<dbReference type="InterPro" id="IPR045055">
    <property type="entry name" value="DNA2/NAM7-like"/>
</dbReference>
<dbReference type="GO" id="GO:0005694">
    <property type="term" value="C:chromosome"/>
    <property type="evidence" value="ECO:0007669"/>
    <property type="project" value="UniProtKB-ARBA"/>
</dbReference>
<dbReference type="InterPro" id="IPR047187">
    <property type="entry name" value="SF1_C_Upf1"/>
</dbReference>
<feature type="domain" description="DNA2/NAM7 helicase-like C-terminal" evidence="5">
    <location>
        <begin position="3"/>
        <end position="181"/>
    </location>
</feature>
<evidence type="ECO:0000256" key="2">
    <source>
        <dbReference type="ARBA" id="ARBA00022801"/>
    </source>
</evidence>
<dbReference type="Pfam" id="PF13087">
    <property type="entry name" value="AAA_12"/>
    <property type="match status" value="1"/>
</dbReference>
<keyword evidence="1" id="KW-0547">Nucleotide-binding</keyword>
<dbReference type="PANTHER" id="PTHR10887:SF495">
    <property type="entry name" value="HELICASE SENATAXIN ISOFORM X1-RELATED"/>
    <property type="match status" value="1"/>
</dbReference>
<protein>
    <recommendedName>
        <fullName evidence="5">DNA2/NAM7 helicase-like C-terminal domain-containing protein</fullName>
    </recommendedName>
</protein>
<dbReference type="EMBL" id="CAJZBQ010000047">
    <property type="protein sequence ID" value="CAG9329050.1"/>
    <property type="molecule type" value="Genomic_DNA"/>
</dbReference>
<name>A0AAU9JU23_9CILI</name>
<evidence type="ECO:0000313" key="6">
    <source>
        <dbReference type="EMBL" id="CAG9329050.1"/>
    </source>
</evidence>
<dbReference type="AlphaFoldDB" id="A0AAU9JU23"/>
<organism evidence="6 7">
    <name type="scientific">Blepharisma stoltei</name>
    <dbReference type="NCBI Taxonomy" id="1481888"/>
    <lineage>
        <taxon>Eukaryota</taxon>
        <taxon>Sar</taxon>
        <taxon>Alveolata</taxon>
        <taxon>Ciliophora</taxon>
        <taxon>Postciliodesmatophora</taxon>
        <taxon>Heterotrichea</taxon>
        <taxon>Heterotrichida</taxon>
        <taxon>Blepharismidae</taxon>
        <taxon>Blepharisma</taxon>
    </lineage>
</organism>
<evidence type="ECO:0000313" key="7">
    <source>
        <dbReference type="Proteomes" id="UP001162131"/>
    </source>
</evidence>
<keyword evidence="3" id="KW-0347">Helicase</keyword>
<dbReference type="GO" id="GO:0016787">
    <property type="term" value="F:hydrolase activity"/>
    <property type="evidence" value="ECO:0007669"/>
    <property type="project" value="UniProtKB-KW"/>
</dbReference>
<dbReference type="CDD" id="cd18808">
    <property type="entry name" value="SF1_C_Upf1"/>
    <property type="match status" value="1"/>
</dbReference>
<evidence type="ECO:0000256" key="3">
    <source>
        <dbReference type="ARBA" id="ARBA00022806"/>
    </source>
</evidence>
<comment type="caution">
    <text evidence="6">The sequence shown here is derived from an EMBL/GenBank/DDBJ whole genome shotgun (WGS) entry which is preliminary data.</text>
</comment>
<gene>
    <name evidence="6" type="ORF">BSTOLATCC_MIC47886</name>
</gene>
<dbReference type="PANTHER" id="PTHR10887">
    <property type="entry name" value="DNA2/NAM7 HELICASE FAMILY"/>
    <property type="match status" value="1"/>
</dbReference>
<keyword evidence="2" id="KW-0378">Hydrolase</keyword>
<evidence type="ECO:0000256" key="4">
    <source>
        <dbReference type="ARBA" id="ARBA00022840"/>
    </source>
</evidence>
<dbReference type="Gene3D" id="3.40.50.300">
    <property type="entry name" value="P-loop containing nucleotide triphosphate hydrolases"/>
    <property type="match status" value="1"/>
</dbReference>
<accession>A0AAU9JU23</accession>